<evidence type="ECO:0000259" key="2">
    <source>
        <dbReference type="Pfam" id="PF22600"/>
    </source>
</evidence>
<dbReference type="KEGG" id="ker:91102829"/>
<dbReference type="SUPFAM" id="SSF81301">
    <property type="entry name" value="Nucleotidyltransferase"/>
    <property type="match status" value="1"/>
</dbReference>
<dbReference type="GO" id="GO:0010605">
    <property type="term" value="P:negative regulation of macromolecule metabolic process"/>
    <property type="evidence" value="ECO:0007669"/>
    <property type="project" value="UniProtKB-ARBA"/>
</dbReference>
<dbReference type="Gene3D" id="1.10.1410.10">
    <property type="match status" value="1"/>
</dbReference>
<dbReference type="PANTHER" id="PTHR12271">
    <property type="entry name" value="POLY A POLYMERASE CID PAP -RELATED"/>
    <property type="match status" value="1"/>
</dbReference>
<dbReference type="GeneID" id="91102829"/>
<dbReference type="PANTHER" id="PTHR12271:SF40">
    <property type="entry name" value="POLY(A) RNA POLYMERASE GLD2"/>
    <property type="match status" value="1"/>
</dbReference>
<reference evidence="3 4" key="1">
    <citation type="submission" date="2024-01" db="EMBL/GenBank/DDBJ databases">
        <title>Comparative genomics of Cryptococcus and Kwoniella reveals pathogenesis evolution and contrasting modes of karyotype evolution via chromosome fusion or intercentromeric recombination.</title>
        <authorList>
            <person name="Coelho M.A."/>
            <person name="David-Palma M."/>
            <person name="Shea T."/>
            <person name="Bowers K."/>
            <person name="McGinley-Smith S."/>
            <person name="Mohammad A.W."/>
            <person name="Gnirke A."/>
            <person name="Yurkov A.M."/>
            <person name="Nowrousian M."/>
            <person name="Sun S."/>
            <person name="Cuomo C.A."/>
            <person name="Heitman J."/>
        </authorList>
    </citation>
    <scope>NUCLEOTIDE SEQUENCE [LARGE SCALE GENOMIC DNA]</scope>
    <source>
        <strain evidence="3 4">PYCC6329</strain>
    </source>
</reference>
<feature type="domain" description="Poly(A) RNA polymerase mitochondrial-like central palm" evidence="2">
    <location>
        <begin position="64"/>
        <end position="242"/>
    </location>
</feature>
<gene>
    <name evidence="3" type="ORF">V865_004027</name>
</gene>
<dbReference type="Proteomes" id="UP001358614">
    <property type="component" value="Chromosome 1"/>
</dbReference>
<dbReference type="SUPFAM" id="SSF81631">
    <property type="entry name" value="PAP/OAS1 substrate-binding domain"/>
    <property type="match status" value="1"/>
</dbReference>
<keyword evidence="4" id="KW-1185">Reference proteome</keyword>
<dbReference type="AlphaFoldDB" id="A0AAX4KHI5"/>
<dbReference type="InterPro" id="IPR054708">
    <property type="entry name" value="MTPAP-like_central"/>
</dbReference>
<feature type="region of interest" description="Disordered" evidence="1">
    <location>
        <begin position="1"/>
        <end position="52"/>
    </location>
</feature>
<dbReference type="Pfam" id="PF22600">
    <property type="entry name" value="MTPAP-like_central"/>
    <property type="match status" value="1"/>
</dbReference>
<feature type="region of interest" description="Disordered" evidence="1">
    <location>
        <begin position="152"/>
        <end position="174"/>
    </location>
</feature>
<dbReference type="EMBL" id="CP144089">
    <property type="protein sequence ID" value="WWD05942.1"/>
    <property type="molecule type" value="Genomic_DNA"/>
</dbReference>
<dbReference type="RefSeq" id="XP_066083909.1">
    <property type="nucleotide sequence ID" value="XM_066227812.1"/>
</dbReference>
<protein>
    <recommendedName>
        <fullName evidence="2">Poly(A) RNA polymerase mitochondrial-like central palm domain-containing protein</fullName>
    </recommendedName>
</protein>
<feature type="compositionally biased region" description="Polar residues" evidence="1">
    <location>
        <begin position="153"/>
        <end position="168"/>
    </location>
</feature>
<proteinExistence type="predicted"/>
<feature type="compositionally biased region" description="Polar residues" evidence="1">
    <location>
        <begin position="1"/>
        <end position="20"/>
    </location>
</feature>
<dbReference type="GO" id="GO:0016779">
    <property type="term" value="F:nucleotidyltransferase activity"/>
    <property type="evidence" value="ECO:0007669"/>
    <property type="project" value="UniProtKB-ARBA"/>
</dbReference>
<evidence type="ECO:0000313" key="4">
    <source>
        <dbReference type="Proteomes" id="UP001358614"/>
    </source>
</evidence>
<dbReference type="InterPro" id="IPR043519">
    <property type="entry name" value="NT_sf"/>
</dbReference>
<evidence type="ECO:0000256" key="1">
    <source>
        <dbReference type="SAM" id="MobiDB-lite"/>
    </source>
</evidence>
<organism evidence="3 4">
    <name type="scientific">Kwoniella europaea PYCC6329</name>
    <dbReference type="NCBI Taxonomy" id="1423913"/>
    <lineage>
        <taxon>Eukaryota</taxon>
        <taxon>Fungi</taxon>
        <taxon>Dikarya</taxon>
        <taxon>Basidiomycota</taxon>
        <taxon>Agaricomycotina</taxon>
        <taxon>Tremellomycetes</taxon>
        <taxon>Tremellales</taxon>
        <taxon>Cryptococcaceae</taxon>
        <taxon>Kwoniella</taxon>
    </lineage>
</organism>
<evidence type="ECO:0000313" key="3">
    <source>
        <dbReference type="EMBL" id="WWD05942.1"/>
    </source>
</evidence>
<accession>A0AAX4KHI5</accession>
<name>A0AAX4KHI5_9TREE</name>
<sequence length="525" mass="60227">MSQSDTHPQSSSCKSPQLGPTSPPHTPLPTEGEASPYKTYYSQSSPRTHIPDDLLYSPDHDKLQESIMISWRSSEPSQERKRYMEDLRVLLTNAINETFHPELIEVFDGEKKRRFEVEIVGSSSWGGEIDNSTDVDLCIVDRALPRGYEPSMWLQSPSSTQIGSNTQARRGRYEPSQNLPDCYSLKALSDCIEKVGMTHTKRHPLPLPLVKFVDPERKLGCDLQCNDLAGLYNCSLILAYCQISPYVLRPLIYTIKRWYKSISGKDPKLSNRLNKFKLSSYCLSLICIGYLQHIGQLPNLQEDIMARGYQTIEEMMEDEELIWGEWGRTQGRAFHTTFANKPKEYWKARDTKMIVAEVVRGFFQYFAQDTIDTKSESTYAEDSDHFNPITHIISSLNGGILPRILLYKDQTYPNLEKDQMTYLNRKGYDPSQISLIMQHYRMAKSLQIEMKMNKGDGGIQSYEWSERKLVVQDPFSWVKNQASGMSEEVCDGFFDCISRTHQKLKELGTKATIEDILTIDMDGME</sequence>
<dbReference type="GO" id="GO:0031123">
    <property type="term" value="P:RNA 3'-end processing"/>
    <property type="evidence" value="ECO:0007669"/>
    <property type="project" value="TreeGrafter"/>
</dbReference>